<keyword evidence="1" id="KW-0732">Signal</keyword>
<evidence type="ECO:0000256" key="1">
    <source>
        <dbReference type="SAM" id="SignalP"/>
    </source>
</evidence>
<feature type="signal peptide" evidence="1">
    <location>
        <begin position="1"/>
        <end position="21"/>
    </location>
</feature>
<protein>
    <submittedName>
        <fullName evidence="2">Uncharacterized protein</fullName>
    </submittedName>
</protein>
<gene>
    <name evidence="2" type="ORF">PG986_005880</name>
</gene>
<name>A0ABR1QIU6_9PEZI</name>
<keyword evidence="3" id="KW-1185">Reference proteome</keyword>
<reference evidence="2 3" key="1">
    <citation type="submission" date="2023-01" db="EMBL/GenBank/DDBJ databases">
        <title>Analysis of 21 Apiospora genomes using comparative genomics revels a genus with tremendous synthesis potential of carbohydrate active enzymes and secondary metabolites.</title>
        <authorList>
            <person name="Sorensen T."/>
        </authorList>
    </citation>
    <scope>NUCLEOTIDE SEQUENCE [LARGE SCALE GENOMIC DNA]</scope>
    <source>
        <strain evidence="2 3">CBS 24483</strain>
    </source>
</reference>
<comment type="caution">
    <text evidence="2">The sequence shown here is derived from an EMBL/GenBank/DDBJ whole genome shotgun (WGS) entry which is preliminary data.</text>
</comment>
<feature type="chain" id="PRO_5045915566" evidence="1">
    <location>
        <begin position="22"/>
        <end position="147"/>
    </location>
</feature>
<dbReference type="Proteomes" id="UP001391051">
    <property type="component" value="Unassembled WGS sequence"/>
</dbReference>
<proteinExistence type="predicted"/>
<evidence type="ECO:0000313" key="3">
    <source>
        <dbReference type="Proteomes" id="UP001391051"/>
    </source>
</evidence>
<evidence type="ECO:0000313" key="2">
    <source>
        <dbReference type="EMBL" id="KAK7956658.1"/>
    </source>
</evidence>
<dbReference type="EMBL" id="JAQQWE010000004">
    <property type="protein sequence ID" value="KAK7956658.1"/>
    <property type="molecule type" value="Genomic_DNA"/>
</dbReference>
<sequence>MSAFGLIGLSLWAIMATAVHASIGSASSHVSDNISPVTRAQTVSPPTSIFSVHHLDRPWCRRRSHLREVRPVPDQRRQGRTARKHLTRRLLPRRPGAAVALRHQPEPNYGGLLQPMANGDFATTCWSPQLQGAPATYMIVYCYPGDG</sequence>
<dbReference type="RefSeq" id="XP_066701964.1">
    <property type="nucleotide sequence ID" value="XM_066842102.1"/>
</dbReference>
<dbReference type="GeneID" id="92075164"/>
<accession>A0ABR1QIU6</accession>
<organism evidence="2 3">
    <name type="scientific">Apiospora aurea</name>
    <dbReference type="NCBI Taxonomy" id="335848"/>
    <lineage>
        <taxon>Eukaryota</taxon>
        <taxon>Fungi</taxon>
        <taxon>Dikarya</taxon>
        <taxon>Ascomycota</taxon>
        <taxon>Pezizomycotina</taxon>
        <taxon>Sordariomycetes</taxon>
        <taxon>Xylariomycetidae</taxon>
        <taxon>Amphisphaeriales</taxon>
        <taxon>Apiosporaceae</taxon>
        <taxon>Apiospora</taxon>
    </lineage>
</organism>